<evidence type="ECO:0000256" key="1">
    <source>
        <dbReference type="SAM" id="Phobius"/>
    </source>
</evidence>
<dbReference type="AlphaFoldDB" id="A0AAP9E2J1"/>
<accession>A0AAP9E2J1</accession>
<dbReference type="EMBL" id="CP042274">
    <property type="protein sequence ID" value="QDY93603.1"/>
    <property type="molecule type" value="Genomic_DNA"/>
</dbReference>
<evidence type="ECO:0008006" key="4">
    <source>
        <dbReference type="Google" id="ProtNLM"/>
    </source>
</evidence>
<reference evidence="2 3" key="1">
    <citation type="journal article" date="2017" name="Genome Announc.">
        <title>Draft Genome Sequence of Agrobacterium tumefaciens Biovar 1 Strain 186, Isolated from Walnut.</title>
        <authorList>
            <person name="Poret-Peterson A.T."/>
            <person name="Bhatnagar S."/>
            <person name="McClean A.E."/>
            <person name="Kluepfel D.A."/>
        </authorList>
    </citation>
    <scope>NUCLEOTIDE SEQUENCE [LARGE SCALE GENOMIC DNA]</scope>
    <source>
        <strain evidence="2 3">186</strain>
    </source>
</reference>
<organism evidence="2 3">
    <name type="scientific">Agrobacterium tumefaciens</name>
    <dbReference type="NCBI Taxonomy" id="358"/>
    <lineage>
        <taxon>Bacteria</taxon>
        <taxon>Pseudomonadati</taxon>
        <taxon>Pseudomonadota</taxon>
        <taxon>Alphaproteobacteria</taxon>
        <taxon>Hyphomicrobiales</taxon>
        <taxon>Rhizobiaceae</taxon>
        <taxon>Rhizobium/Agrobacterium group</taxon>
        <taxon>Agrobacterium</taxon>
        <taxon>Agrobacterium tumefaciens complex</taxon>
    </lineage>
</organism>
<evidence type="ECO:0000313" key="3">
    <source>
        <dbReference type="Proteomes" id="UP000222296"/>
    </source>
</evidence>
<protein>
    <recommendedName>
        <fullName evidence="4">General secretion pathway protein GspK</fullName>
    </recommendedName>
</protein>
<feature type="transmembrane region" description="Helical" evidence="1">
    <location>
        <begin position="12"/>
        <end position="31"/>
    </location>
</feature>
<evidence type="ECO:0000313" key="2">
    <source>
        <dbReference type="EMBL" id="QDY93603.1"/>
    </source>
</evidence>
<keyword evidence="1" id="KW-1133">Transmembrane helix</keyword>
<name>A0AAP9E2J1_AGRTU</name>
<sequence>MANEDASGRDGFALVAVLGLLLVVSAILLPFSLSARLRALTTGNELRAFEDQKLAQALASYVAAKQMSGGGRGGALPTDENASCRWGENRLEVRIQDHAGLIDLNAAGADLLNLGFQSLGYSGEEARSLSLGVLRYRRIGDMTTGAKLDLALDPAGLKHAAFEDVAELHDFLALRAVSVLRLAGTFTVHTQTGTLQPDQASDELRQLASAGQGRSMPFLVNNAGPQRALTVVVGLRRGERLDFGYAGIFRVGNGAPVLDAAIPGLEEFADKTGLPGRPAPCLELLGPTLAQTVGEMIL</sequence>
<proteinExistence type="predicted"/>
<dbReference type="Proteomes" id="UP000222296">
    <property type="component" value="Chromosome Circular"/>
</dbReference>
<dbReference type="RefSeq" id="WP_111817215.1">
    <property type="nucleotide sequence ID" value="NZ_CP042274.1"/>
</dbReference>
<keyword evidence="1" id="KW-0472">Membrane</keyword>
<keyword evidence="1" id="KW-0812">Transmembrane</keyword>
<gene>
    <name evidence="2" type="ORF">CG010_005365</name>
</gene>